<name>X1F7Z0_9ZZZZ</name>
<dbReference type="EMBL" id="BARU01007082">
    <property type="protein sequence ID" value="GAH41047.1"/>
    <property type="molecule type" value="Genomic_DNA"/>
</dbReference>
<reference evidence="1" key="1">
    <citation type="journal article" date="2014" name="Front. Microbiol.">
        <title>High frequency of phylogenetically diverse reductive dehalogenase-homologous genes in deep subseafloor sedimentary metagenomes.</title>
        <authorList>
            <person name="Kawai M."/>
            <person name="Futagami T."/>
            <person name="Toyoda A."/>
            <person name="Takaki Y."/>
            <person name="Nishi S."/>
            <person name="Hori S."/>
            <person name="Arai W."/>
            <person name="Tsubouchi T."/>
            <person name="Morono Y."/>
            <person name="Uchiyama I."/>
            <person name="Ito T."/>
            <person name="Fujiyama A."/>
            <person name="Inagaki F."/>
            <person name="Takami H."/>
        </authorList>
    </citation>
    <scope>NUCLEOTIDE SEQUENCE</scope>
    <source>
        <strain evidence="1">Expedition CK06-06</strain>
    </source>
</reference>
<evidence type="ECO:0000313" key="1">
    <source>
        <dbReference type="EMBL" id="GAH41047.1"/>
    </source>
</evidence>
<organism evidence="1">
    <name type="scientific">marine sediment metagenome</name>
    <dbReference type="NCBI Taxonomy" id="412755"/>
    <lineage>
        <taxon>unclassified sequences</taxon>
        <taxon>metagenomes</taxon>
        <taxon>ecological metagenomes</taxon>
    </lineage>
</organism>
<feature type="non-terminal residue" evidence="1">
    <location>
        <position position="45"/>
    </location>
</feature>
<accession>X1F7Z0</accession>
<dbReference type="AlphaFoldDB" id="X1F7Z0"/>
<protein>
    <submittedName>
        <fullName evidence="1">Uncharacterized protein</fullName>
    </submittedName>
</protein>
<gene>
    <name evidence="1" type="ORF">S03H2_13970</name>
</gene>
<proteinExistence type="predicted"/>
<comment type="caution">
    <text evidence="1">The sequence shown here is derived from an EMBL/GenBank/DDBJ whole genome shotgun (WGS) entry which is preliminary data.</text>
</comment>
<sequence>MGKDIEREWLLSKILLDFEKDYKYYSRTKDFKTLFKKIEKILNYD</sequence>